<feature type="domain" description="Phosphogluconate dehydrogenase NAD-binding putative C-terminal" evidence="2">
    <location>
        <begin position="190"/>
        <end position="258"/>
    </location>
</feature>
<evidence type="ECO:0000259" key="1">
    <source>
        <dbReference type="Pfam" id="PF03446"/>
    </source>
</evidence>
<sequence>MTYTIAIMGVGAMGGAVGQRLIENGARVITHLDGRSGATIARAESAGMEPVGLVEMAKADLILSIVPPSNATAVARLFVDVLAQAREKPAYVDCNAINPKTMGEVAAILSGTGCEVVDGAIIGGPPSADGAGPALYISGDPNLRTEILTLLKLKVRRIEGKIGAASALKMVYAGVNKGMIGLGAAMFLAAAKTDTADGLRTVMAGTMPEIQTRLRRSIPDMYPKAYRWEGEMMEIAEFLGPENPASLVFEGMAGIFKQFADDRNGEGDLIEVVNLVLGLETPIDH</sequence>
<dbReference type="InterPro" id="IPR006115">
    <property type="entry name" value="6PGDH_NADP-bd"/>
</dbReference>
<protein>
    <submittedName>
        <fullName evidence="3">6-phosphogluconate dehydrogenase</fullName>
    </submittedName>
</protein>
<reference evidence="3 4" key="1">
    <citation type="journal article" date="2018" name="Sci. Rep.">
        <title>Rhizobium tumorigenes sp. nov., a novel plant tumorigenic bacterium isolated from cane gall tumors on thornless blackberry.</title>
        <authorList>
            <person name="Kuzmanovi N."/>
            <person name="Smalla K."/>
            <person name="Gronow S."/>
            <person name="PuBawska J."/>
        </authorList>
    </citation>
    <scope>NUCLEOTIDE SEQUENCE [LARGE SCALE GENOMIC DNA]</scope>
    <source>
        <strain evidence="3 4">CCBAU 85046</strain>
    </source>
</reference>
<dbReference type="InterPro" id="IPR051265">
    <property type="entry name" value="HIBADH-related_NP60_sf"/>
</dbReference>
<organism evidence="3 4">
    <name type="scientific">Rhizobium tubonense</name>
    <dbReference type="NCBI Taxonomy" id="484088"/>
    <lineage>
        <taxon>Bacteria</taxon>
        <taxon>Pseudomonadati</taxon>
        <taxon>Pseudomonadota</taxon>
        <taxon>Alphaproteobacteria</taxon>
        <taxon>Hyphomicrobiales</taxon>
        <taxon>Rhizobiaceae</taxon>
        <taxon>Rhizobium/Agrobacterium group</taxon>
        <taxon>Rhizobium</taxon>
    </lineage>
</organism>
<dbReference type="SUPFAM" id="SSF51735">
    <property type="entry name" value="NAD(P)-binding Rossmann-fold domains"/>
    <property type="match status" value="1"/>
</dbReference>
<keyword evidence="4" id="KW-1185">Reference proteome</keyword>
<dbReference type="AlphaFoldDB" id="A0A2W4C506"/>
<proteinExistence type="predicted"/>
<name>A0A2W4C506_9HYPH</name>
<dbReference type="Proteomes" id="UP000248925">
    <property type="component" value="Unassembled WGS sequence"/>
</dbReference>
<feature type="domain" description="6-phosphogluconate dehydrogenase NADP-binding" evidence="1">
    <location>
        <begin position="4"/>
        <end position="152"/>
    </location>
</feature>
<dbReference type="PANTHER" id="PTHR43580">
    <property type="entry name" value="OXIDOREDUCTASE GLYR1-RELATED"/>
    <property type="match status" value="1"/>
</dbReference>
<evidence type="ECO:0000313" key="4">
    <source>
        <dbReference type="Proteomes" id="UP000248925"/>
    </source>
</evidence>
<dbReference type="InterPro" id="IPR008927">
    <property type="entry name" value="6-PGluconate_DH-like_C_sf"/>
</dbReference>
<gene>
    <name evidence="3" type="ORF">CPY51_27690</name>
</gene>
<dbReference type="InterPro" id="IPR013328">
    <property type="entry name" value="6PGD_dom2"/>
</dbReference>
<evidence type="ECO:0000313" key="3">
    <source>
        <dbReference type="EMBL" id="PZM08759.1"/>
    </source>
</evidence>
<dbReference type="Pfam" id="PF09130">
    <property type="entry name" value="DUF1932"/>
    <property type="match status" value="1"/>
</dbReference>
<dbReference type="InterPro" id="IPR015814">
    <property type="entry name" value="Pgluconate_DH_NAD-bd_C"/>
</dbReference>
<dbReference type="InterPro" id="IPR036291">
    <property type="entry name" value="NAD(P)-bd_dom_sf"/>
</dbReference>
<dbReference type="RefSeq" id="WP_111163448.1">
    <property type="nucleotide sequence ID" value="NZ_PCDP01000065.1"/>
</dbReference>
<accession>A0A2W4C506</accession>
<dbReference type="Gene3D" id="1.10.1040.10">
    <property type="entry name" value="N-(1-d-carboxylethyl)-l-norvaline Dehydrogenase, domain 2"/>
    <property type="match status" value="1"/>
</dbReference>
<dbReference type="SUPFAM" id="SSF48179">
    <property type="entry name" value="6-phosphogluconate dehydrogenase C-terminal domain-like"/>
    <property type="match status" value="1"/>
</dbReference>
<dbReference type="GO" id="GO:0050661">
    <property type="term" value="F:NADP binding"/>
    <property type="evidence" value="ECO:0007669"/>
    <property type="project" value="InterPro"/>
</dbReference>
<evidence type="ECO:0000259" key="2">
    <source>
        <dbReference type="Pfam" id="PF09130"/>
    </source>
</evidence>
<dbReference type="OrthoDB" id="1271986at2"/>
<comment type="caution">
    <text evidence="3">The sequence shown here is derived from an EMBL/GenBank/DDBJ whole genome shotgun (WGS) entry which is preliminary data.</text>
</comment>
<dbReference type="Pfam" id="PF03446">
    <property type="entry name" value="NAD_binding_2"/>
    <property type="match status" value="1"/>
</dbReference>
<dbReference type="Gene3D" id="3.40.50.720">
    <property type="entry name" value="NAD(P)-binding Rossmann-like Domain"/>
    <property type="match status" value="1"/>
</dbReference>
<dbReference type="PANTHER" id="PTHR43580:SF2">
    <property type="entry name" value="CYTOKINE-LIKE NUCLEAR FACTOR N-PAC"/>
    <property type="match status" value="1"/>
</dbReference>
<dbReference type="EMBL" id="PCDP01000065">
    <property type="protein sequence ID" value="PZM08759.1"/>
    <property type="molecule type" value="Genomic_DNA"/>
</dbReference>